<reference evidence="5 9" key="3">
    <citation type="submission" date="2017-02" db="EMBL/GenBank/DDBJ databases">
        <title>Draft genome sequence of Streptococcus mitis CCUG 61082.</title>
        <authorList>
            <person name="Salva-Serra F."/>
            <person name="Engstrom-Jakobsson H."/>
            <person name="Thorell K."/>
            <person name="Jaen-Luchoro D."/>
            <person name="Gonzales-Siles L."/>
            <person name="Karlsson R."/>
            <person name="Gomila M."/>
            <person name="Yazdan S."/>
            <person name="Boulund F."/>
            <person name="Johnning A."/>
            <person name="Engstrand L."/>
            <person name="Kristiansson E."/>
            <person name="Moore E."/>
        </authorList>
    </citation>
    <scope>NUCLEOTIDE SEQUENCE [LARGE SCALE GENOMIC DNA]</scope>
    <source>
        <strain evidence="5 9">CCUG 61082</strain>
    </source>
</reference>
<evidence type="ECO:0000313" key="7">
    <source>
        <dbReference type="EMBL" id="ORP04258.1"/>
    </source>
</evidence>
<organism evidence="3 8">
    <name type="scientific">Streptococcus mitis</name>
    <dbReference type="NCBI Taxonomy" id="28037"/>
    <lineage>
        <taxon>Bacteria</taxon>
        <taxon>Bacillati</taxon>
        <taxon>Bacillota</taxon>
        <taxon>Bacilli</taxon>
        <taxon>Lactobacillales</taxon>
        <taxon>Streptococcaceae</taxon>
        <taxon>Streptococcus</taxon>
        <taxon>Streptococcus mitis group</taxon>
    </lineage>
</organism>
<reference evidence="10 11" key="2">
    <citation type="journal article" date="2016" name="Eur. J. Clin. Microbiol. Infect. Dis.">
        <title>Whole genome sequencing as a tool for phylogenetic analysis of clinical strains of Mitis group streptococci.</title>
        <authorList>
            <person name="Rasmussen L.H."/>
            <person name="Dargis R."/>
            <person name="Hojholt K."/>
            <person name="Christensen J.J."/>
            <person name="Skovgaard O."/>
            <person name="Justesen U.S."/>
            <person name="Rosenvinge F.S."/>
            <person name="Moser C."/>
            <person name="Lukjancenko O."/>
            <person name="Rasmussen S."/>
            <person name="Nielsen X.C."/>
        </authorList>
    </citation>
    <scope>NUCLEOTIDE SEQUENCE [LARGE SCALE GENOMIC DNA]</scope>
    <source>
        <strain evidence="7 10">B_5756_13</strain>
        <strain evidence="6 11">RH_50738_11</strain>
    </source>
</reference>
<reference evidence="3 8" key="1">
    <citation type="submission" date="2014-05" db="EMBL/GenBank/DDBJ databases">
        <authorList>
            <person name="Daugherty S.C."/>
            <person name="Tallon L.J."/>
            <person name="Sadzewicz L."/>
            <person name="Kilian M."/>
            <person name="Tettelin H."/>
        </authorList>
    </citation>
    <scope>NUCLEOTIDE SEQUENCE [LARGE SCALE GENOMIC DNA]</scope>
    <source>
        <strain evidence="3 8">SK271</strain>
    </source>
</reference>
<proteinExistence type="predicted"/>
<dbReference type="RefSeq" id="WP_020903475.1">
    <property type="nucleotide sequence ID" value="NZ_CAJJIF010000006.1"/>
</dbReference>
<evidence type="ECO:0000313" key="12">
    <source>
        <dbReference type="Proteomes" id="UP000436302"/>
    </source>
</evidence>
<dbReference type="SUPFAM" id="SSF56219">
    <property type="entry name" value="DNase I-like"/>
    <property type="match status" value="1"/>
</dbReference>
<dbReference type="PATRIC" id="fig|28037.94.peg.1064"/>
<evidence type="ECO:0000313" key="4">
    <source>
        <dbReference type="EMBL" id="MQP83755.1"/>
    </source>
</evidence>
<keyword evidence="3" id="KW-0255">Endonuclease</keyword>
<keyword evidence="3" id="KW-0269">Exonuclease</keyword>
<keyword evidence="1 4" id="KW-0378">Hydrolase</keyword>
<dbReference type="FunFam" id="3.60.10.10:FF:000043">
    <property type="entry name" value="Endonuclease/Exonuclease/phosphatase family protein"/>
    <property type="match status" value="1"/>
</dbReference>
<dbReference type="EMBL" id="WIJV01000069">
    <property type="protein sequence ID" value="MQP83755.1"/>
    <property type="molecule type" value="Genomic_DNA"/>
</dbReference>
<dbReference type="AlphaFoldDB" id="A0A081SB12"/>
<evidence type="ECO:0000313" key="3">
    <source>
        <dbReference type="EMBL" id="KER08115.1"/>
    </source>
</evidence>
<dbReference type="Gene3D" id="3.60.10.10">
    <property type="entry name" value="Endonuclease/exonuclease/phosphatase"/>
    <property type="match status" value="1"/>
</dbReference>
<dbReference type="Proteomes" id="UP000436302">
    <property type="component" value="Unassembled WGS sequence"/>
</dbReference>
<reference evidence="7" key="4">
    <citation type="submission" date="2017-04" db="EMBL/GenBank/DDBJ databases">
        <authorList>
            <person name="Afonso C.L."/>
            <person name="Miller P.J."/>
            <person name="Scott M.A."/>
            <person name="Spackman E."/>
            <person name="Goraichik I."/>
            <person name="Dimitrov K.M."/>
            <person name="Suarez D.L."/>
            <person name="Swayne D.E."/>
        </authorList>
    </citation>
    <scope>NUCLEOTIDE SEQUENCE</scope>
    <source>
        <strain evidence="7">B_5756_13</strain>
    </source>
</reference>
<dbReference type="Proteomes" id="UP000028067">
    <property type="component" value="Unassembled WGS sequence"/>
</dbReference>
<keyword evidence="3" id="KW-0540">Nuclease</keyword>
<dbReference type="EMBL" id="NCVE01000029">
    <property type="protein sequence ID" value="ORO87876.1"/>
    <property type="molecule type" value="Genomic_DNA"/>
</dbReference>
<name>A0A081SB12_STRMT</name>
<reference evidence="4 12" key="6">
    <citation type="submission" date="2019-10" db="EMBL/GenBank/DDBJ databases">
        <title>Streptococcus mitis of the oral and urogenital tracts.</title>
        <authorList>
            <person name="Price T."/>
            <person name="Mores C.R."/>
            <person name="Putonti C."/>
            <person name="Wolfe A.J."/>
        </authorList>
    </citation>
    <scope>NUCLEOTIDE SEQUENCE [LARGE SCALE GENOMIC DNA]</scope>
    <source>
        <strain evidence="4 12">SM39</strain>
    </source>
</reference>
<dbReference type="Proteomes" id="UP000193388">
    <property type="component" value="Unassembled WGS sequence"/>
</dbReference>
<dbReference type="PANTHER" id="PTHR15822">
    <property type="entry name" value="TRAF AND TNF RECEPTOR-ASSOCIATED PROTEIN"/>
    <property type="match status" value="1"/>
</dbReference>
<evidence type="ECO:0000313" key="11">
    <source>
        <dbReference type="Proteomes" id="UP000193441"/>
    </source>
</evidence>
<accession>A0A081SB12</accession>
<protein>
    <submittedName>
        <fullName evidence="3">Endonuclease/Exonuclease/phosphatase family protein</fullName>
    </submittedName>
    <submittedName>
        <fullName evidence="4">Hydrolase</fullName>
    </submittedName>
</protein>
<dbReference type="Proteomes" id="UP000193441">
    <property type="component" value="Unassembled WGS sequence"/>
</dbReference>
<dbReference type="InterPro" id="IPR036691">
    <property type="entry name" value="Endo/exonu/phosph_ase_sf"/>
</dbReference>
<dbReference type="CDD" id="cd09079">
    <property type="entry name" value="RgfB-like"/>
    <property type="match status" value="1"/>
</dbReference>
<dbReference type="GO" id="GO:0004519">
    <property type="term" value="F:endonuclease activity"/>
    <property type="evidence" value="ECO:0007669"/>
    <property type="project" value="UniProtKB-KW"/>
</dbReference>
<sequence>MKFLTLNTHSWMEKEAEEKFQILLEDILEKDYDLICFQEINQEITSPVVEVNDLYQALPAAEPIHQDHYVRLLVEKLSEQGKDYYWTWAYNHIGYDRYHEGVAILSKTPIEAREILVSDVDDPTDYHTRRVALAETVVDGKDLAVASVHLSWWDKGFQEEWARFEAVLKELNKPLLLAGDFNNPAGQEGYQAILASPLGLQDAFEVAQEKSGSYTVPPEIDGWKGNTEPLRIDYVFTTKELEVENLHVVFDGNKGPQVSDHYGLNAILNWK</sequence>
<dbReference type="InterPro" id="IPR005135">
    <property type="entry name" value="Endo/exonuclease/phosphatase"/>
</dbReference>
<dbReference type="Pfam" id="PF03372">
    <property type="entry name" value="Exo_endo_phos"/>
    <property type="match status" value="1"/>
</dbReference>
<dbReference type="PANTHER" id="PTHR15822:SF23">
    <property type="entry name" value="ENDONUCLEASE_EXONUCLEASE_PHOSPHATASE FAMILY PROTEIN"/>
    <property type="match status" value="1"/>
</dbReference>
<evidence type="ECO:0000313" key="6">
    <source>
        <dbReference type="EMBL" id="ORO87876.1"/>
    </source>
</evidence>
<evidence type="ECO:0000313" key="8">
    <source>
        <dbReference type="Proteomes" id="UP000028067"/>
    </source>
</evidence>
<evidence type="ECO:0000313" key="5">
    <source>
        <dbReference type="EMBL" id="OOR79622.1"/>
    </source>
</evidence>
<dbReference type="InterPro" id="IPR051547">
    <property type="entry name" value="TDP2-like"/>
</dbReference>
<evidence type="ECO:0000313" key="10">
    <source>
        <dbReference type="Proteomes" id="UP000193388"/>
    </source>
</evidence>
<dbReference type="Proteomes" id="UP000190872">
    <property type="component" value="Unassembled WGS sequence"/>
</dbReference>
<evidence type="ECO:0000259" key="2">
    <source>
        <dbReference type="Pfam" id="PF03372"/>
    </source>
</evidence>
<feature type="domain" description="Endonuclease/exonuclease/phosphatase" evidence="2">
    <location>
        <begin position="23"/>
        <end position="261"/>
    </location>
</feature>
<gene>
    <name evidence="5" type="ORF">B0179_08025</name>
    <name evidence="7" type="ORF">B7693_02275</name>
    <name evidence="6" type="ORF">B7701_09490</name>
    <name evidence="4" type="ORF">GEZ78_09370</name>
    <name evidence="3" type="ORF">SK271_1123</name>
</gene>
<reference evidence="6" key="5">
    <citation type="submission" date="2017-04" db="EMBL/GenBank/DDBJ databases">
        <authorList>
            <person name="Nielsen X.C."/>
            <person name="Rasmussen L.H."/>
            <person name="Hoejholt K."/>
            <person name="Rasmussen S."/>
            <person name="Christensen J.J."/>
        </authorList>
    </citation>
    <scope>NUCLEOTIDE SEQUENCE</scope>
    <source>
        <strain evidence="6">RH_50738_11</strain>
    </source>
</reference>
<dbReference type="EMBL" id="NCVM01000023">
    <property type="protein sequence ID" value="ORP04258.1"/>
    <property type="molecule type" value="Genomic_DNA"/>
</dbReference>
<evidence type="ECO:0000256" key="1">
    <source>
        <dbReference type="ARBA" id="ARBA00022801"/>
    </source>
</evidence>
<dbReference type="EMBL" id="MUXS01000012">
    <property type="protein sequence ID" value="OOR79622.1"/>
    <property type="molecule type" value="Genomic_DNA"/>
</dbReference>
<comment type="caution">
    <text evidence="3">The sequence shown here is derived from an EMBL/GenBank/DDBJ whole genome shotgun (WGS) entry which is preliminary data.</text>
</comment>
<dbReference type="GO" id="GO:0004527">
    <property type="term" value="F:exonuclease activity"/>
    <property type="evidence" value="ECO:0007669"/>
    <property type="project" value="UniProtKB-KW"/>
</dbReference>
<dbReference type="EMBL" id="JPGW01000012">
    <property type="protein sequence ID" value="KER08115.1"/>
    <property type="molecule type" value="Genomic_DNA"/>
</dbReference>
<evidence type="ECO:0000313" key="9">
    <source>
        <dbReference type="Proteomes" id="UP000190872"/>
    </source>
</evidence>